<keyword evidence="3" id="KW-1185">Reference proteome</keyword>
<reference evidence="2 3" key="1">
    <citation type="journal article" date="2012" name="J. Bacteriol.">
        <title>Draft Genome Sequence of the Purple Photosynthetic Bacterium Phaeospirillum molischianum DSM120, a Particularly Versatile Bacterium.</title>
        <authorList>
            <person name="Duquesne K."/>
            <person name="Prima V."/>
            <person name="Ji B."/>
            <person name="Rouy Z."/>
            <person name="Medigue C."/>
            <person name="Talla E."/>
            <person name="Sturgis J.N."/>
        </authorList>
    </citation>
    <scope>NUCLEOTIDE SEQUENCE [LARGE SCALE GENOMIC DNA]</scope>
    <source>
        <strain evidence="3">DSM120</strain>
    </source>
</reference>
<comment type="caution">
    <text evidence="2">The sequence shown here is derived from an EMBL/GenBank/DDBJ whole genome shotgun (WGS) entry which is preliminary data.</text>
</comment>
<evidence type="ECO:0000313" key="3">
    <source>
        <dbReference type="Proteomes" id="UP000004169"/>
    </source>
</evidence>
<proteinExistence type="predicted"/>
<feature type="domain" description="Carboxymuconolactone decarboxylase-like" evidence="1">
    <location>
        <begin position="2"/>
        <end position="65"/>
    </location>
</feature>
<evidence type="ECO:0000313" key="2">
    <source>
        <dbReference type="EMBL" id="CCG40449.1"/>
    </source>
</evidence>
<name>H8FQ11_MAGML</name>
<gene>
    <name evidence="2" type="ORF">PHAMO_200034</name>
</gene>
<dbReference type="AlphaFoldDB" id="H8FQ11"/>
<dbReference type="PANTHER" id="PTHR33570:SF2">
    <property type="entry name" value="CARBOXYMUCONOLACTONE DECARBOXYLASE-LIKE DOMAIN-CONTAINING PROTEIN"/>
    <property type="match status" value="1"/>
</dbReference>
<dbReference type="EMBL" id="CAHP01000013">
    <property type="protein sequence ID" value="CCG40449.1"/>
    <property type="molecule type" value="Genomic_DNA"/>
</dbReference>
<organism evidence="2 3">
    <name type="scientific">Magnetospirillum molischianum DSM 120</name>
    <dbReference type="NCBI Taxonomy" id="1150626"/>
    <lineage>
        <taxon>Bacteria</taxon>
        <taxon>Pseudomonadati</taxon>
        <taxon>Pseudomonadota</taxon>
        <taxon>Alphaproteobacteria</taxon>
        <taxon>Rhodospirillales</taxon>
        <taxon>Rhodospirillaceae</taxon>
        <taxon>Magnetospirillum</taxon>
    </lineage>
</organism>
<sequence length="91" mass="10056">MDVATRELLTFSMLVSLGGCEAQAKGHVAATLRVGNDRAKLIDVLTQLLPFIGYTRPLNGLKVIDDVTGNRENLRTKEIDDAETQTREQRS</sequence>
<dbReference type="eggNOG" id="COG0599">
    <property type="taxonomic scope" value="Bacteria"/>
</dbReference>
<dbReference type="RefSeq" id="WP_002726735.1">
    <property type="nucleotide sequence ID" value="NZ_CAHP01000013.1"/>
</dbReference>
<dbReference type="STRING" id="1150626.PHAMO_200034"/>
<dbReference type="SUPFAM" id="SSF69118">
    <property type="entry name" value="AhpD-like"/>
    <property type="match status" value="1"/>
</dbReference>
<dbReference type="PROSITE" id="PS51257">
    <property type="entry name" value="PROKAR_LIPOPROTEIN"/>
    <property type="match status" value="1"/>
</dbReference>
<dbReference type="GO" id="GO:0051920">
    <property type="term" value="F:peroxiredoxin activity"/>
    <property type="evidence" value="ECO:0007669"/>
    <property type="project" value="InterPro"/>
</dbReference>
<protein>
    <recommendedName>
        <fullName evidence="1">Carboxymuconolactone decarboxylase-like domain-containing protein</fullName>
    </recommendedName>
</protein>
<dbReference type="Proteomes" id="UP000004169">
    <property type="component" value="Unassembled WGS sequence"/>
</dbReference>
<dbReference type="InterPro" id="IPR029032">
    <property type="entry name" value="AhpD-like"/>
</dbReference>
<dbReference type="Gene3D" id="1.20.1290.10">
    <property type="entry name" value="AhpD-like"/>
    <property type="match status" value="1"/>
</dbReference>
<dbReference type="Pfam" id="PF02627">
    <property type="entry name" value="CMD"/>
    <property type="match status" value="1"/>
</dbReference>
<dbReference type="InterPro" id="IPR003779">
    <property type="entry name" value="CMD-like"/>
</dbReference>
<evidence type="ECO:0000259" key="1">
    <source>
        <dbReference type="Pfam" id="PF02627"/>
    </source>
</evidence>
<dbReference type="InterPro" id="IPR052512">
    <property type="entry name" value="4CMD/NDH-1_regulator"/>
</dbReference>
<dbReference type="PANTHER" id="PTHR33570">
    <property type="entry name" value="4-CARBOXYMUCONOLACTONE DECARBOXYLASE FAMILY PROTEIN"/>
    <property type="match status" value="1"/>
</dbReference>
<accession>H8FQ11</accession>